<gene>
    <name evidence="1" type="ORF">I6J18_09160</name>
</gene>
<protein>
    <submittedName>
        <fullName evidence="1">Uncharacterized protein</fullName>
    </submittedName>
</protein>
<dbReference type="RefSeq" id="WP_040376180.1">
    <property type="nucleotide sequence ID" value="NZ_CP068053.1"/>
</dbReference>
<sequence>MAEHCTLHIRGKKIVISSLFNNKYGEWISCAKIPNSSVIAYCRDESRVRAEAVCTSRLLITLDDYILDENDLMEIDQ</sequence>
<dbReference type="AlphaFoldDB" id="A0A974NQJ9"/>
<evidence type="ECO:0000313" key="2">
    <source>
        <dbReference type="Proteomes" id="UP000595254"/>
    </source>
</evidence>
<dbReference type="KEGG" id="ppsr:I6J18_09160"/>
<organism evidence="1 2">
    <name type="scientific">Peribacillus psychrosaccharolyticus</name>
    <name type="common">Bacillus psychrosaccharolyticus</name>
    <dbReference type="NCBI Taxonomy" id="1407"/>
    <lineage>
        <taxon>Bacteria</taxon>
        <taxon>Bacillati</taxon>
        <taxon>Bacillota</taxon>
        <taxon>Bacilli</taxon>
        <taxon>Bacillales</taxon>
        <taxon>Bacillaceae</taxon>
        <taxon>Peribacillus</taxon>
    </lineage>
</organism>
<dbReference type="EMBL" id="CP068053">
    <property type="protein sequence ID" value="QQT01980.1"/>
    <property type="molecule type" value="Genomic_DNA"/>
</dbReference>
<evidence type="ECO:0000313" key="1">
    <source>
        <dbReference type="EMBL" id="QQT01980.1"/>
    </source>
</evidence>
<proteinExistence type="predicted"/>
<dbReference type="Proteomes" id="UP000595254">
    <property type="component" value="Chromosome"/>
</dbReference>
<keyword evidence="2" id="KW-1185">Reference proteome</keyword>
<reference evidence="1 2" key="1">
    <citation type="submission" date="2021-01" db="EMBL/GenBank/DDBJ databases">
        <title>FDA dAtabase for Regulatory Grade micrObial Sequences (FDA-ARGOS): Supporting development and validation of Infectious Disease Dx tests.</title>
        <authorList>
            <person name="Nelson B."/>
            <person name="Plummer A."/>
            <person name="Tallon L."/>
            <person name="Sadzewicz L."/>
            <person name="Zhao X."/>
            <person name="Boylan J."/>
            <person name="Ott S."/>
            <person name="Bowen H."/>
            <person name="Vavikolanu K."/>
            <person name="Mehta A."/>
            <person name="Aluvathingal J."/>
            <person name="Nadendla S."/>
            <person name="Myers T."/>
            <person name="Yan Y."/>
            <person name="Sichtig H."/>
        </authorList>
    </citation>
    <scope>NUCLEOTIDE SEQUENCE [LARGE SCALE GENOMIC DNA]</scope>
    <source>
        <strain evidence="1 2">FDAARGOS_1161</strain>
    </source>
</reference>
<name>A0A974NQJ9_PERPY</name>
<accession>A0A974NQJ9</accession>